<name>A0A9N9RQ42_9DIPT</name>
<keyword evidence="1" id="KW-0732">Signal</keyword>
<evidence type="ECO:0000313" key="2">
    <source>
        <dbReference type="EMBL" id="CAG9802692.1"/>
    </source>
</evidence>
<accession>A0A9N9RQ42</accession>
<dbReference type="AlphaFoldDB" id="A0A9N9RQ42"/>
<reference evidence="2" key="1">
    <citation type="submission" date="2022-01" db="EMBL/GenBank/DDBJ databases">
        <authorList>
            <person name="King R."/>
        </authorList>
    </citation>
    <scope>NUCLEOTIDE SEQUENCE</scope>
</reference>
<sequence length="232" mass="26959">MTKLINLFLFLTIIALALARSANYFQNNNLLKRINSRRGGLGQKIGFGQTDFVKPDCVINFIKKIVGSGIHFDQEPDLSRVIEGTMAYFEKFFKMGYVMNNAFQAKKSNKRLFGILKDDKEAEFAEDIAVIWDEFFQTMGDIFNVEASEIRKDFPELTQFVPNPQNIFPSIKRQNWKRTDCNKHSHDRSKIISKLLEIRKQKTKPISPKWETLGRKLNFLSNKDNFHDEIGI</sequence>
<organism evidence="2 3">
    <name type="scientific">Chironomus riparius</name>
    <dbReference type="NCBI Taxonomy" id="315576"/>
    <lineage>
        <taxon>Eukaryota</taxon>
        <taxon>Metazoa</taxon>
        <taxon>Ecdysozoa</taxon>
        <taxon>Arthropoda</taxon>
        <taxon>Hexapoda</taxon>
        <taxon>Insecta</taxon>
        <taxon>Pterygota</taxon>
        <taxon>Neoptera</taxon>
        <taxon>Endopterygota</taxon>
        <taxon>Diptera</taxon>
        <taxon>Nematocera</taxon>
        <taxon>Chironomoidea</taxon>
        <taxon>Chironomidae</taxon>
        <taxon>Chironominae</taxon>
        <taxon>Chironomus</taxon>
    </lineage>
</organism>
<dbReference type="Proteomes" id="UP001153620">
    <property type="component" value="Chromosome 2"/>
</dbReference>
<feature type="chain" id="PRO_5040196410" evidence="1">
    <location>
        <begin position="20"/>
        <end position="232"/>
    </location>
</feature>
<reference evidence="2" key="2">
    <citation type="submission" date="2022-10" db="EMBL/GenBank/DDBJ databases">
        <authorList>
            <consortium name="ENA_rothamsted_submissions"/>
            <consortium name="culmorum"/>
            <person name="King R."/>
        </authorList>
    </citation>
    <scope>NUCLEOTIDE SEQUENCE</scope>
</reference>
<dbReference type="EMBL" id="OU895878">
    <property type="protein sequence ID" value="CAG9802692.1"/>
    <property type="molecule type" value="Genomic_DNA"/>
</dbReference>
<feature type="signal peptide" evidence="1">
    <location>
        <begin position="1"/>
        <end position="19"/>
    </location>
</feature>
<evidence type="ECO:0000313" key="3">
    <source>
        <dbReference type="Proteomes" id="UP001153620"/>
    </source>
</evidence>
<gene>
    <name evidence="2" type="ORF">CHIRRI_LOCUS5598</name>
</gene>
<evidence type="ECO:0000256" key="1">
    <source>
        <dbReference type="SAM" id="SignalP"/>
    </source>
</evidence>
<protein>
    <submittedName>
        <fullName evidence="2">Uncharacterized protein</fullName>
    </submittedName>
</protein>
<keyword evidence="3" id="KW-1185">Reference proteome</keyword>
<proteinExistence type="predicted"/>